<keyword evidence="2" id="KW-1185">Reference proteome</keyword>
<proteinExistence type="predicted"/>
<gene>
    <name evidence="1" type="ORF">V8G54_033612</name>
</gene>
<evidence type="ECO:0000313" key="1">
    <source>
        <dbReference type="EMBL" id="WVY94524.1"/>
    </source>
</evidence>
<name>A0AAQ3MN82_VIGMU</name>
<reference evidence="1 2" key="1">
    <citation type="journal article" date="2023" name="Life. Sci Alliance">
        <title>Evolutionary insights into 3D genome organization and epigenetic landscape of Vigna mungo.</title>
        <authorList>
            <person name="Junaid A."/>
            <person name="Singh B."/>
            <person name="Bhatia S."/>
        </authorList>
    </citation>
    <scope>NUCLEOTIDE SEQUENCE [LARGE SCALE GENOMIC DNA]</scope>
    <source>
        <strain evidence="1">Urdbean</strain>
    </source>
</reference>
<dbReference type="AlphaFoldDB" id="A0AAQ3MN82"/>
<organism evidence="1 2">
    <name type="scientific">Vigna mungo</name>
    <name type="common">Black gram</name>
    <name type="synonym">Phaseolus mungo</name>
    <dbReference type="NCBI Taxonomy" id="3915"/>
    <lineage>
        <taxon>Eukaryota</taxon>
        <taxon>Viridiplantae</taxon>
        <taxon>Streptophyta</taxon>
        <taxon>Embryophyta</taxon>
        <taxon>Tracheophyta</taxon>
        <taxon>Spermatophyta</taxon>
        <taxon>Magnoliopsida</taxon>
        <taxon>eudicotyledons</taxon>
        <taxon>Gunneridae</taxon>
        <taxon>Pentapetalae</taxon>
        <taxon>rosids</taxon>
        <taxon>fabids</taxon>
        <taxon>Fabales</taxon>
        <taxon>Fabaceae</taxon>
        <taxon>Papilionoideae</taxon>
        <taxon>50 kb inversion clade</taxon>
        <taxon>NPAAA clade</taxon>
        <taxon>indigoferoid/millettioid clade</taxon>
        <taxon>Phaseoleae</taxon>
        <taxon>Vigna</taxon>
    </lineage>
</organism>
<dbReference type="EMBL" id="CP144691">
    <property type="protein sequence ID" value="WVY94524.1"/>
    <property type="molecule type" value="Genomic_DNA"/>
</dbReference>
<protein>
    <submittedName>
        <fullName evidence="1">Uncharacterized protein</fullName>
    </submittedName>
</protein>
<evidence type="ECO:0000313" key="2">
    <source>
        <dbReference type="Proteomes" id="UP001374535"/>
    </source>
</evidence>
<accession>A0AAQ3MN82</accession>
<dbReference type="Proteomes" id="UP001374535">
    <property type="component" value="Chromosome 10"/>
</dbReference>
<sequence>MELYKSTRQDKSSSCRKSIVSLTKLVELLAQLGKTSKDHRDKKKLISVQDFFRYIEVEGRRYFEEYKDGDGQVISEDLEVEMIKRKLSRRYATKFFSRARSHWFIRSLGLKQFFYQ</sequence>